<dbReference type="Proteomes" id="UP000253410">
    <property type="component" value="Unassembled WGS sequence"/>
</dbReference>
<protein>
    <recommendedName>
        <fullName evidence="3">Winged helix DNA-binding domain-containing protein</fullName>
    </recommendedName>
</protein>
<dbReference type="PANTHER" id="PTHR38479">
    <property type="entry name" value="LMO0824 PROTEIN"/>
    <property type="match status" value="1"/>
</dbReference>
<dbReference type="AlphaFoldDB" id="A0A365XZQ1"/>
<evidence type="ECO:0000313" key="2">
    <source>
        <dbReference type="Proteomes" id="UP000253410"/>
    </source>
</evidence>
<dbReference type="InterPro" id="IPR009351">
    <property type="entry name" value="AlkZ-like"/>
</dbReference>
<dbReference type="OrthoDB" id="2210247at2"/>
<gene>
    <name evidence="1" type="ORF">DF182_04205</name>
</gene>
<comment type="caution">
    <text evidence="1">The sequence shown here is derived from an EMBL/GenBank/DDBJ whole genome shotgun (WGS) entry which is preliminary data.</text>
</comment>
<dbReference type="PANTHER" id="PTHR38479:SF2">
    <property type="entry name" value="WINGED HELIX DNA-BINDING DOMAIN-CONTAINING PROTEIN"/>
    <property type="match status" value="1"/>
</dbReference>
<dbReference type="Pfam" id="PF06224">
    <property type="entry name" value="AlkZ-like"/>
    <property type="match status" value="1"/>
</dbReference>
<dbReference type="EMBL" id="QFFJ01000001">
    <property type="protein sequence ID" value="RBL91813.1"/>
    <property type="molecule type" value="Genomic_DNA"/>
</dbReference>
<organism evidence="1 2">
    <name type="scientific">Chitinophaga flava</name>
    <dbReference type="NCBI Taxonomy" id="2259036"/>
    <lineage>
        <taxon>Bacteria</taxon>
        <taxon>Pseudomonadati</taxon>
        <taxon>Bacteroidota</taxon>
        <taxon>Chitinophagia</taxon>
        <taxon>Chitinophagales</taxon>
        <taxon>Chitinophagaceae</taxon>
        <taxon>Chitinophaga</taxon>
    </lineage>
</organism>
<name>A0A365XZQ1_9BACT</name>
<evidence type="ECO:0008006" key="3">
    <source>
        <dbReference type="Google" id="ProtNLM"/>
    </source>
</evidence>
<sequence length="281" mass="30995">MTESDIMCHRLHNQLLHNSTYTSPAAVVQWLGCLQSTDYTAAKGSIIARMQASGNTSVDTLINQGILRRSFLLKPIHHLVTATDNTWIQSLTTPLIKTSCKRLCHTLSIDTPLLKRSRHTLGKILRDGQSLTRQQLAPHLGLSPKDLRINILLMDAELEGIICNGPLSGKTFTYRLQPSQTLAIPAEEAVAMLAQRYFRSRGPARLQDFAYWSSLPTVTAKKGLLECALSCEVVDGEAYWFSADMDRTVPVIQGALALPAADEFYVGYEEGGLGRGEGQLR</sequence>
<accession>A0A365XZQ1</accession>
<proteinExistence type="predicted"/>
<reference evidence="1 2" key="1">
    <citation type="submission" date="2018-05" db="EMBL/GenBank/DDBJ databases">
        <title>Chitinophaga sp. K3CV102501T nov., isolated from isolated from a monsoon evergreen broad-leaved forest soil.</title>
        <authorList>
            <person name="Lv Y."/>
        </authorList>
    </citation>
    <scope>NUCLEOTIDE SEQUENCE [LARGE SCALE GENOMIC DNA]</scope>
    <source>
        <strain evidence="1 2">GDMCC 1.1325</strain>
    </source>
</reference>
<evidence type="ECO:0000313" key="1">
    <source>
        <dbReference type="EMBL" id="RBL91813.1"/>
    </source>
</evidence>
<dbReference type="RefSeq" id="WP_113614414.1">
    <property type="nucleotide sequence ID" value="NZ_QFFJ01000001.1"/>
</dbReference>
<keyword evidence="2" id="KW-1185">Reference proteome</keyword>